<keyword evidence="5 14" id="KW-0812">Transmembrane</keyword>
<evidence type="ECO:0000313" key="18">
    <source>
        <dbReference type="Proteomes" id="UP000187406"/>
    </source>
</evidence>
<dbReference type="Gene3D" id="3.30.430.20">
    <property type="entry name" value="Gnk2 domain, C-X8-C-X2-C motif"/>
    <property type="match status" value="2"/>
</dbReference>
<dbReference type="GO" id="GO:0010497">
    <property type="term" value="P:plasmodesmata-mediated intercellular transport"/>
    <property type="evidence" value="ECO:0007669"/>
    <property type="project" value="TreeGrafter"/>
</dbReference>
<dbReference type="InterPro" id="IPR002902">
    <property type="entry name" value="GNK2"/>
</dbReference>
<keyword evidence="10 14" id="KW-0472">Membrane</keyword>
<accession>A0A1Q3CSL9</accession>
<keyword evidence="3" id="KW-1003">Cell membrane</keyword>
<feature type="domain" description="Gnk2-homologous" evidence="16">
    <location>
        <begin position="135"/>
        <end position="234"/>
    </location>
</feature>
<dbReference type="OrthoDB" id="1926347at2759"/>
<evidence type="ECO:0000259" key="16">
    <source>
        <dbReference type="PROSITE" id="PS51473"/>
    </source>
</evidence>
<evidence type="ECO:0000256" key="15">
    <source>
        <dbReference type="SAM" id="SignalP"/>
    </source>
</evidence>
<evidence type="ECO:0000256" key="9">
    <source>
        <dbReference type="ARBA" id="ARBA00022989"/>
    </source>
</evidence>
<dbReference type="CDD" id="cd23509">
    <property type="entry name" value="Gnk2-like"/>
    <property type="match status" value="2"/>
</dbReference>
<feature type="chain" id="PRO_5012953201" evidence="15">
    <location>
        <begin position="26"/>
        <end position="292"/>
    </location>
</feature>
<comment type="caution">
    <text evidence="17">The sequence shown here is derived from an EMBL/GenBank/DDBJ whole genome shotgun (WGS) entry which is preliminary data.</text>
</comment>
<evidence type="ECO:0000256" key="6">
    <source>
        <dbReference type="ARBA" id="ARBA00022729"/>
    </source>
</evidence>
<evidence type="ECO:0000256" key="2">
    <source>
        <dbReference type="ARBA" id="ARBA00022448"/>
    </source>
</evidence>
<gene>
    <name evidence="17" type="ORF">CFOL_v3_26582</name>
</gene>
<feature type="transmembrane region" description="Helical" evidence="14">
    <location>
        <begin position="253"/>
        <end position="273"/>
    </location>
</feature>
<protein>
    <submittedName>
        <fullName evidence="17">Stress-antifung domain-containing protein</fullName>
    </submittedName>
</protein>
<feature type="domain" description="Gnk2-homologous" evidence="16">
    <location>
        <begin position="28"/>
        <end position="130"/>
    </location>
</feature>
<name>A0A1Q3CSL9_CEPFO</name>
<keyword evidence="7" id="KW-0677">Repeat</keyword>
<dbReference type="InterPro" id="IPR038408">
    <property type="entry name" value="GNK2_sf"/>
</dbReference>
<keyword evidence="6 15" id="KW-0732">Signal</keyword>
<dbReference type="PANTHER" id="PTHR32080:SF36">
    <property type="entry name" value="PLASMODESMATA-LOCATED PROTEIN 1"/>
    <property type="match status" value="1"/>
</dbReference>
<evidence type="ECO:0000256" key="12">
    <source>
        <dbReference type="ARBA" id="ARBA00024184"/>
    </source>
</evidence>
<evidence type="ECO:0000256" key="11">
    <source>
        <dbReference type="ARBA" id="ARBA00023157"/>
    </source>
</evidence>
<organism evidence="17 18">
    <name type="scientific">Cephalotus follicularis</name>
    <name type="common">Albany pitcher plant</name>
    <dbReference type="NCBI Taxonomy" id="3775"/>
    <lineage>
        <taxon>Eukaryota</taxon>
        <taxon>Viridiplantae</taxon>
        <taxon>Streptophyta</taxon>
        <taxon>Embryophyta</taxon>
        <taxon>Tracheophyta</taxon>
        <taxon>Spermatophyta</taxon>
        <taxon>Magnoliopsida</taxon>
        <taxon>eudicotyledons</taxon>
        <taxon>Gunneridae</taxon>
        <taxon>Pentapetalae</taxon>
        <taxon>rosids</taxon>
        <taxon>fabids</taxon>
        <taxon>Oxalidales</taxon>
        <taxon>Cephalotaceae</taxon>
        <taxon>Cephalotus</taxon>
    </lineage>
</organism>
<sequence length="292" mass="31154">MGSSKKPLFLISLTIFAFFFNPLIATDNTNLVFKGCAAQKFQDPSGSQNLKVALATLVSQSAEKNFSTTTTGDGQNAIMGLYQCRGDLTNTQCYDCVSKISGVASKLCGKAIAARVQLSGCYLKYEVVGFNQVSETELLYRVCGSTRASGTGFDGKRETAFDMATDGIKSGGLFYTGTYESVYVLGQCEGDLASGDCVDCVKSAFERAKSECGDSVSAQLYLNKCYISYTYYPNGVPSVSSASGTRQHTQRTVAIAVGGVAALGLLIVILMFIRSLMKKKSRSSSGKHGGWN</sequence>
<feature type="signal peptide" evidence="15">
    <location>
        <begin position="1"/>
        <end position="25"/>
    </location>
</feature>
<keyword evidence="4" id="KW-0945">Host-virus interaction</keyword>
<dbReference type="FunFam" id="3.30.430.20:FF:000001">
    <property type="entry name" value="cysteine-rich repeat secretory protein 3"/>
    <property type="match status" value="1"/>
</dbReference>
<comment type="similarity">
    <text evidence="13">Belongs to the cysteine-rich repeat secretory protein family. Plasmodesmata-located proteins (PDLD) subfamily.</text>
</comment>
<dbReference type="InParanoid" id="A0A1Q3CSL9"/>
<dbReference type="InterPro" id="IPR051378">
    <property type="entry name" value="Cell2Cell_Antifungal"/>
</dbReference>
<dbReference type="GO" id="GO:0005886">
    <property type="term" value="C:plasma membrane"/>
    <property type="evidence" value="ECO:0007669"/>
    <property type="project" value="UniProtKB-SubCell"/>
</dbReference>
<dbReference type="GO" id="GO:0009506">
    <property type="term" value="C:plasmodesma"/>
    <property type="evidence" value="ECO:0007669"/>
    <property type="project" value="UniProtKB-SubCell"/>
</dbReference>
<evidence type="ECO:0000256" key="4">
    <source>
        <dbReference type="ARBA" id="ARBA00022581"/>
    </source>
</evidence>
<keyword evidence="8" id="KW-0965">Cell junction</keyword>
<keyword evidence="9 14" id="KW-1133">Transmembrane helix</keyword>
<reference evidence="18" key="1">
    <citation type="submission" date="2016-04" db="EMBL/GenBank/DDBJ databases">
        <title>Cephalotus genome sequencing.</title>
        <authorList>
            <person name="Fukushima K."/>
            <person name="Hasebe M."/>
            <person name="Fang X."/>
        </authorList>
    </citation>
    <scope>NUCLEOTIDE SEQUENCE [LARGE SCALE GENOMIC DNA]</scope>
    <source>
        <strain evidence="18">cv. St1</strain>
    </source>
</reference>
<proteinExistence type="inferred from homology"/>
<dbReference type="Pfam" id="PF01657">
    <property type="entry name" value="Stress-antifung"/>
    <property type="match status" value="2"/>
</dbReference>
<dbReference type="PANTHER" id="PTHR32080">
    <property type="entry name" value="ANTIFUNGAL PROTEIN GINKBILOBIN-2-LIKE"/>
    <property type="match status" value="1"/>
</dbReference>
<dbReference type="FunFam" id="3.30.430.20:FF:000008">
    <property type="entry name" value="cysteine-rich repeat secretory protein 3"/>
    <property type="match status" value="1"/>
</dbReference>
<dbReference type="GO" id="GO:0046739">
    <property type="term" value="P:transport of virus in multicellular host"/>
    <property type="evidence" value="ECO:0007669"/>
    <property type="project" value="UniProtKB-ARBA"/>
</dbReference>
<dbReference type="PROSITE" id="PS51473">
    <property type="entry name" value="GNK2"/>
    <property type="match status" value="2"/>
</dbReference>
<evidence type="ECO:0000256" key="14">
    <source>
        <dbReference type="SAM" id="Phobius"/>
    </source>
</evidence>
<evidence type="ECO:0000256" key="7">
    <source>
        <dbReference type="ARBA" id="ARBA00022737"/>
    </source>
</evidence>
<evidence type="ECO:0000313" key="17">
    <source>
        <dbReference type="EMBL" id="GAV83131.1"/>
    </source>
</evidence>
<evidence type="ECO:0000256" key="1">
    <source>
        <dbReference type="ARBA" id="ARBA00004251"/>
    </source>
</evidence>
<evidence type="ECO:0000256" key="8">
    <source>
        <dbReference type="ARBA" id="ARBA00022949"/>
    </source>
</evidence>
<keyword evidence="18" id="KW-1185">Reference proteome</keyword>
<dbReference type="EMBL" id="BDDD01002799">
    <property type="protein sequence ID" value="GAV83131.1"/>
    <property type="molecule type" value="Genomic_DNA"/>
</dbReference>
<evidence type="ECO:0000256" key="13">
    <source>
        <dbReference type="ARBA" id="ARBA00038393"/>
    </source>
</evidence>
<dbReference type="Proteomes" id="UP000187406">
    <property type="component" value="Unassembled WGS sequence"/>
</dbReference>
<comment type="subcellular location">
    <subcellularLocation>
        <location evidence="12">Cell junction</location>
        <location evidence="12">Plasmodesma</location>
    </subcellularLocation>
    <subcellularLocation>
        <location evidence="1">Cell membrane</location>
        <topology evidence="1">Single-pass type I membrane protein</topology>
    </subcellularLocation>
</comment>
<keyword evidence="2" id="KW-0813">Transport</keyword>
<dbReference type="STRING" id="3775.A0A1Q3CSL9"/>
<evidence type="ECO:0000256" key="10">
    <source>
        <dbReference type="ARBA" id="ARBA00023136"/>
    </source>
</evidence>
<evidence type="ECO:0000256" key="5">
    <source>
        <dbReference type="ARBA" id="ARBA00022692"/>
    </source>
</evidence>
<evidence type="ECO:0000256" key="3">
    <source>
        <dbReference type="ARBA" id="ARBA00022475"/>
    </source>
</evidence>
<keyword evidence="11" id="KW-1015">Disulfide bond</keyword>
<dbReference type="AlphaFoldDB" id="A0A1Q3CSL9"/>